<dbReference type="RefSeq" id="WP_258387082.1">
    <property type="nucleotide sequence ID" value="NZ_CP091430.1"/>
</dbReference>
<organism evidence="2 3">
    <name type="scientific">Paenibacillus spongiae</name>
    <dbReference type="NCBI Taxonomy" id="2909671"/>
    <lineage>
        <taxon>Bacteria</taxon>
        <taxon>Bacillati</taxon>
        <taxon>Bacillota</taxon>
        <taxon>Bacilli</taxon>
        <taxon>Bacillales</taxon>
        <taxon>Paenibacillaceae</taxon>
        <taxon>Paenibacillus</taxon>
    </lineage>
</organism>
<dbReference type="EMBL" id="CP091430">
    <property type="protein sequence ID" value="UVI31019.1"/>
    <property type="molecule type" value="Genomic_DNA"/>
</dbReference>
<keyword evidence="2" id="KW-0378">Hydrolase</keyword>
<feature type="domain" description="HNH" evidence="1">
    <location>
        <begin position="57"/>
        <end position="103"/>
    </location>
</feature>
<keyword evidence="3" id="KW-1185">Reference proteome</keyword>
<evidence type="ECO:0000259" key="1">
    <source>
        <dbReference type="Pfam" id="PF01844"/>
    </source>
</evidence>
<reference evidence="2" key="1">
    <citation type="submission" date="2022-01" db="EMBL/GenBank/DDBJ databases">
        <title>Paenibacillus spongiae sp. nov., isolated from marine sponge.</title>
        <authorList>
            <person name="Li Z."/>
            <person name="Zhang M."/>
        </authorList>
    </citation>
    <scope>NUCLEOTIDE SEQUENCE</scope>
    <source>
        <strain evidence="2">PHS-Z3</strain>
    </source>
</reference>
<dbReference type="Pfam" id="PF01844">
    <property type="entry name" value="HNH"/>
    <property type="match status" value="1"/>
</dbReference>
<dbReference type="Gene3D" id="1.10.30.50">
    <property type="match status" value="1"/>
</dbReference>
<dbReference type="InterPro" id="IPR002711">
    <property type="entry name" value="HNH"/>
</dbReference>
<dbReference type="Proteomes" id="UP001057877">
    <property type="component" value="Chromosome"/>
</dbReference>
<dbReference type="GO" id="GO:0004519">
    <property type="term" value="F:endonuclease activity"/>
    <property type="evidence" value="ECO:0007669"/>
    <property type="project" value="UniProtKB-KW"/>
</dbReference>
<protein>
    <submittedName>
        <fullName evidence="2">HNH endonuclease</fullName>
    </submittedName>
</protein>
<evidence type="ECO:0000313" key="3">
    <source>
        <dbReference type="Proteomes" id="UP001057877"/>
    </source>
</evidence>
<dbReference type="InterPro" id="IPR044925">
    <property type="entry name" value="His-Me_finger_sf"/>
</dbReference>
<sequence length="191" mass="22271">MKFISVFQMPKPVNVMGRSSSITNSFVNGIIPCIIPSEEEIRESLAILELEAEDLRCAYCGDKSTEWDHLRPLVKGKQPTGYISDIYNLVPACGKCNQSKGNKNWKEWMRSNARLSPQSRGVTDLVNKISRLEKYEKWKAVMPLNFKDLIDEELWEEHWNNYNQLIELMKRSQQTSAKVQQQLQSRYREQI</sequence>
<dbReference type="InterPro" id="IPR003615">
    <property type="entry name" value="HNH_nuc"/>
</dbReference>
<keyword evidence="2" id="KW-0255">Endonuclease</keyword>
<evidence type="ECO:0000313" key="2">
    <source>
        <dbReference type="EMBL" id="UVI31019.1"/>
    </source>
</evidence>
<proteinExistence type="predicted"/>
<gene>
    <name evidence="2" type="ORF">L1F29_03900</name>
</gene>
<dbReference type="CDD" id="cd00085">
    <property type="entry name" value="HNHc"/>
    <property type="match status" value="1"/>
</dbReference>
<keyword evidence="2" id="KW-0540">Nuclease</keyword>
<accession>A0ABY5SBI7</accession>
<name>A0ABY5SBI7_9BACL</name>
<dbReference type="SUPFAM" id="SSF54060">
    <property type="entry name" value="His-Me finger endonucleases"/>
    <property type="match status" value="1"/>
</dbReference>